<name>A0A2B7ZA70_9EURO</name>
<dbReference type="EMBL" id="PDND01000216">
    <property type="protein sequence ID" value="PGH29727.1"/>
    <property type="molecule type" value="Genomic_DNA"/>
</dbReference>
<evidence type="ECO:0000313" key="2">
    <source>
        <dbReference type="Proteomes" id="UP000226031"/>
    </source>
</evidence>
<reference evidence="1 2" key="1">
    <citation type="submission" date="2017-10" db="EMBL/GenBank/DDBJ databases">
        <title>Comparative genomics in systemic dimorphic fungi from Ajellomycetaceae.</title>
        <authorList>
            <person name="Munoz J.F."/>
            <person name="Mcewen J.G."/>
            <person name="Clay O.K."/>
            <person name="Cuomo C.A."/>
        </authorList>
    </citation>
    <scope>NUCLEOTIDE SEQUENCE [LARGE SCALE GENOMIC DNA]</scope>
    <source>
        <strain evidence="1 2">UAMH4076</strain>
    </source>
</reference>
<evidence type="ECO:0000313" key="1">
    <source>
        <dbReference type="EMBL" id="PGH29727.1"/>
    </source>
</evidence>
<organism evidence="1 2">
    <name type="scientific">[Emmonsia] crescens</name>
    <dbReference type="NCBI Taxonomy" id="73230"/>
    <lineage>
        <taxon>Eukaryota</taxon>
        <taxon>Fungi</taxon>
        <taxon>Dikarya</taxon>
        <taxon>Ascomycota</taxon>
        <taxon>Pezizomycotina</taxon>
        <taxon>Eurotiomycetes</taxon>
        <taxon>Eurotiomycetidae</taxon>
        <taxon>Onygenales</taxon>
        <taxon>Ajellomycetaceae</taxon>
        <taxon>Emergomyces</taxon>
    </lineage>
</organism>
<accession>A0A2B7ZA70</accession>
<keyword evidence="2" id="KW-1185">Reference proteome</keyword>
<sequence length="138" mass="14811">MASYLSALRLVGGANNDFDLLFKQGSGTISTLAGTGDDLTIRGLRNVLCLLFTPYKNVTPKLYFVSSVKTHTLPHGVTFAPDPGDPGGGPDMRHSSTLTLRRDYVIARPRAGRSWSAYVEQIRSGLGWSGLVHCSSVG</sequence>
<dbReference type="AlphaFoldDB" id="A0A2B7ZA70"/>
<protein>
    <submittedName>
        <fullName evidence="1">Uncharacterized protein</fullName>
    </submittedName>
</protein>
<proteinExistence type="predicted"/>
<gene>
    <name evidence="1" type="ORF">GX50_07510</name>
</gene>
<comment type="caution">
    <text evidence="1">The sequence shown here is derived from an EMBL/GenBank/DDBJ whole genome shotgun (WGS) entry which is preliminary data.</text>
</comment>
<dbReference type="Proteomes" id="UP000226031">
    <property type="component" value="Unassembled WGS sequence"/>
</dbReference>